<feature type="domain" description="Fibronectin type-III" evidence="4">
    <location>
        <begin position="997"/>
        <end position="1088"/>
    </location>
</feature>
<feature type="domain" description="MAM" evidence="3">
    <location>
        <begin position="816"/>
        <end position="997"/>
    </location>
</feature>
<dbReference type="Gene3D" id="2.60.40.10">
    <property type="entry name" value="Immunoglobulins"/>
    <property type="match status" value="5"/>
</dbReference>
<dbReference type="NCBIfam" id="NF038133">
    <property type="entry name" value="choice_anch_L"/>
    <property type="match status" value="1"/>
</dbReference>
<feature type="domain" description="Fibronectin type-III" evidence="4">
    <location>
        <begin position="456"/>
        <end position="544"/>
    </location>
</feature>
<dbReference type="GO" id="GO:0005975">
    <property type="term" value="P:carbohydrate metabolic process"/>
    <property type="evidence" value="ECO:0007669"/>
    <property type="project" value="UniProtKB-ARBA"/>
</dbReference>
<dbReference type="InterPro" id="IPR045474">
    <property type="entry name" value="GEVED"/>
</dbReference>
<feature type="domain" description="Fibronectin type-III" evidence="4">
    <location>
        <begin position="718"/>
        <end position="808"/>
    </location>
</feature>
<name>A0A1I7HD55_9FLAO</name>
<protein>
    <submittedName>
        <fullName evidence="5">Por secretion system C-terminal sorting domain-containing protein</fullName>
    </submittedName>
</protein>
<dbReference type="SUPFAM" id="SSF49265">
    <property type="entry name" value="Fibronectin type III"/>
    <property type="match status" value="4"/>
</dbReference>
<dbReference type="PROSITE" id="PS50853">
    <property type="entry name" value="FN3"/>
    <property type="match status" value="5"/>
</dbReference>
<evidence type="ECO:0000259" key="4">
    <source>
        <dbReference type="PROSITE" id="PS50853"/>
    </source>
</evidence>
<keyword evidence="1 2" id="KW-0732">Signal</keyword>
<feature type="domain" description="MAM" evidence="3">
    <location>
        <begin position="292"/>
        <end position="456"/>
    </location>
</feature>
<dbReference type="Pfam" id="PF00629">
    <property type="entry name" value="MAM"/>
    <property type="match status" value="1"/>
</dbReference>
<dbReference type="InterPro" id="IPR049804">
    <property type="entry name" value="Choice_anch_L"/>
</dbReference>
<evidence type="ECO:0000313" key="6">
    <source>
        <dbReference type="Proteomes" id="UP000199138"/>
    </source>
</evidence>
<feature type="chain" id="PRO_5011556370" evidence="2">
    <location>
        <begin position="21"/>
        <end position="2691"/>
    </location>
</feature>
<proteinExistence type="predicted"/>
<dbReference type="NCBIfam" id="TIGR04183">
    <property type="entry name" value="Por_Secre_tail"/>
    <property type="match status" value="1"/>
</dbReference>
<evidence type="ECO:0000313" key="5">
    <source>
        <dbReference type="EMBL" id="SFU58674.1"/>
    </source>
</evidence>
<dbReference type="SMART" id="SM00060">
    <property type="entry name" value="FN3"/>
    <property type="match status" value="4"/>
</dbReference>
<dbReference type="GO" id="GO:0004553">
    <property type="term" value="F:hydrolase activity, hydrolyzing O-glycosyl compounds"/>
    <property type="evidence" value="ECO:0007669"/>
    <property type="project" value="UniProtKB-ARBA"/>
</dbReference>
<feature type="domain" description="Fibronectin type-III" evidence="4">
    <location>
        <begin position="198"/>
        <end position="286"/>
    </location>
</feature>
<evidence type="ECO:0000256" key="2">
    <source>
        <dbReference type="SAM" id="SignalP"/>
    </source>
</evidence>
<dbReference type="InterPro" id="IPR013783">
    <property type="entry name" value="Ig-like_fold"/>
</dbReference>
<dbReference type="Gene3D" id="2.60.120.380">
    <property type="match status" value="1"/>
</dbReference>
<dbReference type="OrthoDB" id="608579at2"/>
<dbReference type="InterPro" id="IPR000998">
    <property type="entry name" value="MAM_dom"/>
</dbReference>
<dbReference type="PROSITE" id="PS50060">
    <property type="entry name" value="MAM_2"/>
    <property type="match status" value="2"/>
</dbReference>
<dbReference type="Proteomes" id="UP000199138">
    <property type="component" value="Unassembled WGS sequence"/>
</dbReference>
<keyword evidence="6" id="KW-1185">Reference proteome</keyword>
<sequence>MKKTTLTFLLLLLTGFCTFAQTLEQNANWPNANWSLTGSYNSSSLALEANPLVTSTFSYDDNDAGYSYSSTIAAESPVIDLTAAYNAEETWIKVETEYIYNHSYNDYIQLQYWDADSSSWVDWGDPLNTDTYYYAYNNYCSYNKTDFVSDHLNISEFTSTQLTGFKYRIYFTDGGNYTYGFCFNAPTIYSQTPPPCPSVSDLNATNATDTTVDISWTENGSATYWNIDYGPAGFTQGTGTSVVATSNPHTLNNLESNTDYEFYVQSNCILYLGDWVGPFSFSTLCPVYDAPYTQTFENYYIPECWNQGLDNNENWYFSNSNYNVNLDENTTISGNYFAYVDNSYSHNDGTSLLTPYVDVSALTTPAVHFFLNSDSNGYTNVDFSVDFYDGATWHESIYTSNTDTEGWELVSVDLSSYTISGAVQIRFVVDEGDSNGYYDDVAIDDVKFDELDYCFPALNLTANYVAPTQVELSWDDLVTSTNWNIQYGASNFGLGTGTTVSADANPYTVTGLTSNTTYDFYIQNICADSNSSWQGPITVTTPCEVTAPYTEEFSYNTPSCWNNNDNIYPYWYFSTYNYYSGNNGNMGDNSTLSGQFFAYIEANFINGYDEISLISPYVDVSALNQPAIHFFANSHAQGYNNLDFAVDFFDGTVWHNDVYTSNENTDGWEFVSIDLSDYTITGSVAARFTAQYPDSGFAYYDDFAIDDIMFDEYDICLPISTASASDITSNSAELDWNYTDDNTSWNIQYGVTDFTIGDGTIVEAEEVPFTLTDLEGATTYDVYIQNTCESSGNVSSWFGPITFTTLNAPPPAPVGITCSENEANYLFIEEFDEVGQWTGDVSSTNGYAIWEIPGSSQSSSTGPYLAYSGDNYLMFESSGTYSGITAAAVSPGIDLTQATEDAELSFYMFSYGQGMGTLEVGISTSPTGPFTNIYSYLGSYQTSSASPWVPIGIDISEYVGSTIYIEFKQTANDTYSTYGDMAIDYLRIQACADFCNIPTDISVSNITGTTATLTWDDSNLNTDDTWEYIIQLAGGDEPTSNGTSTNTNSVNLLGLTQNSSYEVYVRSKCDDDFFSDWSSVYTFSTPIITDYTVDCNVGPTVVNYCYANDENISFHFTASDNTNNLGINFSSGMLQDVNDQVTVYDSDNTTVLYQGNGTEGDLSGLNYEATGAEIYVTITSNATGSCEDADEDGVPLTFSVNCSTCTAPTIDYVVNSDCENSSTFTIDLDITDMGDATSLTISDSEGNAPQIVTSANTYSFGPYNNGDAITYYIHNNTDSNCSLISPILAQTDCPEMSISTDEYTIDELITEVFINSFCSEATNINWVGAATNGNNSIGYFENGYAFPIQEGIILSSGDIANAAGPNSTSLNTNLGLSSDSDLEAVSGESNLNDASYIEFDFVPQVDHISFDYIFASEEYTSQYECNYSDIFAFILTDEDGNDTNIAVIPGTNTPVKVTTVHGNSGSSCGPINEEYFDQYNLSGLGAINYNGQTVVLTAEANVIPGETYHLKLAIADEGDALYDSAVFLAASSLNLGFCPPDNTDLCDVTELTPVSQENEGLVASNEYQFLSASTEDNEPVPSCFANGLNGTLWFSFEAPDSGEVKINAYPLGGGNQVEMALYEAEDVTCSDLSTLGSAIACTSNNTSISLLGSNALTPGNTYYIQVNRTPYSPDKLGMEVVEYSCEAALYDTASVVPDCENSQFFVDVNITDLGEGSPVITDGSSNWEITSTGTTQVGPFTDGTSVNLTLMIGSISTSCDIDLGAFTNSCTPEAIECATNVVSITNPTCGNYETTIVWDATSMASGYYLTVGTTTGEDDVLSNEDLGNVTSYSILGTENTTYYYTVTPYDSDGNTPESSCTEYTFTTNANECYCESEPQNVDGNGITGVSINSSYINNGLNDETYVDYTNTSIDVTEQVTASVQITLQTAVAYDIALWIDYDNDMTFDDDELVGSATSTTANTSNVTISFVIPETVVASVYTMRMIAAPTGTVLNPCYNGSLGTTLDFSLNVTDFVCESPAFSAATVNEDCDNSEFYVDVTVTDIGNGAPSITDGTDSWDITGTGIAHIGPFEDATSVDLTFTNGLDATCDVAIGTFTHTCPIPCYVASYSAATINADCDNEQFYVDLVISDIGNGISTITDGTDSWDITETGTLQVGPFQDGDSVDLTLTGSDESCDTTIGAFTYTCPTPCYVASYSEASINADCDNEQFYVDVVISDIGNGTSTITDGTNSWDIAETSTLQVGPFQDGDSVDLTITGSDESCDVVLGTFTYTCPISCVLATFETPTVIEDCDNNQFYVEVNITDLGNGTPSISDGSTSWVISTTGTIQVGPFVSDSYAELVLNQGDDSTCSTDLGVFTYTCPIPCEPATVGFTYINDDCDNDQFFVDVDITATGNGLPYITDGTETWEINGIGAVQVGPFLNESVITLSIAYDEDTYCEGINLGTFTYACETPPSNDDLCNAFELDVLTQAQQGSTSGDAFTTVNATVQNDEPMPDCFTAANGSVWFSFTAPESGEVQISTDIPGGSLTDTQIAVYSSTEVTCTDLYSLTDYLSCNQDNGVNVPSNSTLQLTDENALIPGATYYIQVDYLGDAGTFGIEVIELTPSAVGDINAVVFKYYPNPVDQNKLTLTSQEEISDVVVFDLLGQEVLRLAPSATNYIINMSQLSAGAYFVKVTIADKTRTIKIIKE</sequence>
<dbReference type="EMBL" id="FPBK01000008">
    <property type="protein sequence ID" value="SFU58674.1"/>
    <property type="molecule type" value="Genomic_DNA"/>
</dbReference>
<dbReference type="GO" id="GO:0016020">
    <property type="term" value="C:membrane"/>
    <property type="evidence" value="ECO:0007669"/>
    <property type="project" value="InterPro"/>
</dbReference>
<feature type="signal peptide" evidence="2">
    <location>
        <begin position="1"/>
        <end position="20"/>
    </location>
</feature>
<dbReference type="Pfam" id="PF00041">
    <property type="entry name" value="fn3"/>
    <property type="match status" value="3"/>
</dbReference>
<dbReference type="InterPro" id="IPR003961">
    <property type="entry name" value="FN3_dom"/>
</dbReference>
<reference evidence="5 6" key="1">
    <citation type="submission" date="2016-10" db="EMBL/GenBank/DDBJ databases">
        <authorList>
            <person name="de Groot N.N."/>
        </authorList>
    </citation>
    <scope>NUCLEOTIDE SEQUENCE [LARGE SCALE GENOMIC DNA]</scope>
    <source>
        <strain evidence="5 6">CGMCC 1.12333</strain>
    </source>
</reference>
<dbReference type="CDD" id="cd00063">
    <property type="entry name" value="FN3"/>
    <property type="match status" value="4"/>
</dbReference>
<feature type="domain" description="Fibronectin type-III" evidence="4">
    <location>
        <begin position="1777"/>
        <end position="1870"/>
    </location>
</feature>
<organism evidence="5 6">
    <name type="scientific">Pustulibacterium marinum</name>
    <dbReference type="NCBI Taxonomy" id="1224947"/>
    <lineage>
        <taxon>Bacteria</taxon>
        <taxon>Pseudomonadati</taxon>
        <taxon>Bacteroidota</taxon>
        <taxon>Flavobacteriia</taxon>
        <taxon>Flavobacteriales</taxon>
        <taxon>Flavobacteriaceae</taxon>
        <taxon>Pustulibacterium</taxon>
    </lineage>
</organism>
<dbReference type="STRING" id="1224947.SAMN05216480_108146"/>
<dbReference type="RefSeq" id="WP_093025368.1">
    <property type="nucleotide sequence ID" value="NZ_FPBK01000008.1"/>
</dbReference>
<dbReference type="InterPro" id="IPR013320">
    <property type="entry name" value="ConA-like_dom_sf"/>
</dbReference>
<accession>A0A1I7HD55</accession>
<dbReference type="Pfam" id="PF18962">
    <property type="entry name" value="Por_Secre_tail"/>
    <property type="match status" value="1"/>
</dbReference>
<gene>
    <name evidence="5" type="ORF">SAMN05216480_108146</name>
</gene>
<dbReference type="Pfam" id="PF20009">
    <property type="entry name" value="GEVED"/>
    <property type="match status" value="1"/>
</dbReference>
<dbReference type="InterPro" id="IPR026444">
    <property type="entry name" value="Secre_tail"/>
</dbReference>
<dbReference type="Gene3D" id="2.60.120.200">
    <property type="match status" value="3"/>
</dbReference>
<dbReference type="InterPro" id="IPR036116">
    <property type="entry name" value="FN3_sf"/>
</dbReference>
<evidence type="ECO:0000259" key="3">
    <source>
        <dbReference type="PROSITE" id="PS50060"/>
    </source>
</evidence>
<evidence type="ECO:0000256" key="1">
    <source>
        <dbReference type="ARBA" id="ARBA00022729"/>
    </source>
</evidence>
<dbReference type="SUPFAM" id="SSF49899">
    <property type="entry name" value="Concanavalin A-like lectins/glucanases"/>
    <property type="match status" value="3"/>
</dbReference>